<proteinExistence type="predicted"/>
<dbReference type="RefSeq" id="WP_015375914.1">
    <property type="nucleotide sequence ID" value="NZ_CP061470.1"/>
</dbReference>
<name>A0A7H1RSD6_9BACL</name>
<organism evidence="1 2">
    <name type="scientific">Geobacillus zalihae</name>
    <dbReference type="NCBI Taxonomy" id="213419"/>
    <lineage>
        <taxon>Bacteria</taxon>
        <taxon>Bacillati</taxon>
        <taxon>Bacillota</taxon>
        <taxon>Bacilli</taxon>
        <taxon>Bacillales</taxon>
        <taxon>Anoxybacillaceae</taxon>
        <taxon>Geobacillus</taxon>
    </lineage>
</organism>
<dbReference type="Proteomes" id="UP000516388">
    <property type="component" value="Chromosome"/>
</dbReference>
<sequence length="119" mass="13526">MIIALVIDEQENVVSIMEGAIIRLYDTDSQTYEDYPNIAKQQQEGRRSAVLRFAKEKGADAFAAPPNTFCERSYAQAVEQHVQFYLLGHPISFREFEKRWQNGSLSSSDRLPAETIVPS</sequence>
<evidence type="ECO:0000313" key="1">
    <source>
        <dbReference type="EMBL" id="QNU17175.1"/>
    </source>
</evidence>
<dbReference type="EMBL" id="CP061470">
    <property type="protein sequence ID" value="QNU17175.1"/>
    <property type="molecule type" value="Genomic_DNA"/>
</dbReference>
<keyword evidence="2" id="KW-1185">Reference proteome</keyword>
<evidence type="ECO:0000313" key="2">
    <source>
        <dbReference type="Proteomes" id="UP000516388"/>
    </source>
</evidence>
<protein>
    <submittedName>
        <fullName evidence="1">Uncharacterized protein</fullName>
    </submittedName>
</protein>
<accession>A0A7H1RSD6</accession>
<dbReference type="KEGG" id="gza:IC807_12100"/>
<gene>
    <name evidence="1" type="ORF">IC807_12100</name>
</gene>
<dbReference type="AlphaFoldDB" id="A0A7H1RSD6"/>
<reference evidence="1 2" key="1">
    <citation type="submission" date="2020-09" db="EMBL/GenBank/DDBJ databases">
        <title>Complete Geobacillus genomes through the use of hybrid genome assembly.</title>
        <authorList>
            <person name="Vera D.L."/>
            <person name="Venkateswaran K."/>
            <person name="Singh N.K."/>
            <person name="Landry K."/>
        </authorList>
    </citation>
    <scope>NUCLEOTIDE SEQUENCE [LARGE SCALE GENOMIC DNA]</scope>
    <source>
        <strain evidence="1 2">SURF-189</strain>
    </source>
</reference>